<name>A0A2N9ICD9_FAGSY</name>
<dbReference type="AlphaFoldDB" id="A0A2N9ICD9"/>
<dbReference type="PANTHER" id="PTHR13191:SF0">
    <property type="entry name" value="RIBOSOMAL RNA-PROCESSING PROTEIN 7 HOMOLOG A-RELATED"/>
    <property type="match status" value="1"/>
</dbReference>
<dbReference type="GO" id="GO:0006364">
    <property type="term" value="P:rRNA processing"/>
    <property type="evidence" value="ECO:0007669"/>
    <property type="project" value="TreeGrafter"/>
</dbReference>
<protein>
    <submittedName>
        <fullName evidence="2">Uncharacterized protein</fullName>
    </submittedName>
</protein>
<organism evidence="2">
    <name type="scientific">Fagus sylvatica</name>
    <name type="common">Beechnut</name>
    <dbReference type="NCBI Taxonomy" id="28930"/>
    <lineage>
        <taxon>Eukaryota</taxon>
        <taxon>Viridiplantae</taxon>
        <taxon>Streptophyta</taxon>
        <taxon>Embryophyta</taxon>
        <taxon>Tracheophyta</taxon>
        <taxon>Spermatophyta</taxon>
        <taxon>Magnoliopsida</taxon>
        <taxon>eudicotyledons</taxon>
        <taxon>Gunneridae</taxon>
        <taxon>Pentapetalae</taxon>
        <taxon>rosids</taxon>
        <taxon>fabids</taxon>
        <taxon>Fagales</taxon>
        <taxon>Fagaceae</taxon>
        <taxon>Fagus</taxon>
    </lineage>
</organism>
<feature type="region of interest" description="Disordered" evidence="1">
    <location>
        <begin position="29"/>
        <end position="124"/>
    </location>
</feature>
<dbReference type="GO" id="GO:0034456">
    <property type="term" value="C:UTP-C complex"/>
    <property type="evidence" value="ECO:0007669"/>
    <property type="project" value="TreeGrafter"/>
</dbReference>
<dbReference type="GO" id="GO:0032545">
    <property type="term" value="C:CURI complex"/>
    <property type="evidence" value="ECO:0007669"/>
    <property type="project" value="TreeGrafter"/>
</dbReference>
<dbReference type="PANTHER" id="PTHR13191">
    <property type="entry name" value="RIBOSOMAL RNA PROCESSING PROTEIN 7-RELATED"/>
    <property type="match status" value="1"/>
</dbReference>
<accession>A0A2N9ICD9</accession>
<dbReference type="InterPro" id="IPR040446">
    <property type="entry name" value="RRP7"/>
</dbReference>
<gene>
    <name evidence="2" type="ORF">FSB_LOCUS51448</name>
</gene>
<reference evidence="2" key="1">
    <citation type="submission" date="2018-02" db="EMBL/GenBank/DDBJ databases">
        <authorList>
            <person name="Cohen D.B."/>
            <person name="Kent A.D."/>
        </authorList>
    </citation>
    <scope>NUCLEOTIDE SEQUENCE</scope>
</reference>
<feature type="compositionally biased region" description="Basic and acidic residues" evidence="1">
    <location>
        <begin position="42"/>
        <end position="67"/>
    </location>
</feature>
<evidence type="ECO:0000313" key="2">
    <source>
        <dbReference type="EMBL" id="SPD23566.1"/>
    </source>
</evidence>
<feature type="compositionally biased region" description="Basic and acidic residues" evidence="1">
    <location>
        <begin position="95"/>
        <end position="115"/>
    </location>
</feature>
<evidence type="ECO:0000256" key="1">
    <source>
        <dbReference type="SAM" id="MobiDB-lite"/>
    </source>
</evidence>
<dbReference type="GO" id="GO:0000028">
    <property type="term" value="P:ribosomal small subunit assembly"/>
    <property type="evidence" value="ECO:0007669"/>
    <property type="project" value="TreeGrafter"/>
</dbReference>
<proteinExistence type="predicted"/>
<sequence>MKNNGESGSPWFRSLPLSKKSFGVLLTIAEADSKSKKTKGKRKEDLGPSKKGKEELKKGETDQDEVCHLSPGNEGCSNGMKGSSKKARMKRKKDHNSSKEAEKSQEKGQKADSNDVHQISSGDEDCSKGMKKWIMEYHQSRPGLKVLAQNIDDFIVAHEAQLELVDGESVDHLFLHCALARELWTMVFSLFGMYWVMPKRLSMFLLVGRVDWGGIRTGIFGKLSRIV</sequence>
<dbReference type="EMBL" id="OIVN01005669">
    <property type="protein sequence ID" value="SPD23566.1"/>
    <property type="molecule type" value="Genomic_DNA"/>
</dbReference>
<feature type="compositionally biased region" description="Basic residues" evidence="1">
    <location>
        <begin position="83"/>
        <end position="94"/>
    </location>
</feature>